<sequence length="175" mass="18760">MPTEACSPVLYTVVCAAPPARQIDGFVRQAQNLGWSVRVILTPAAADWLDVDALTRVSGNPVLARPRRPDEPRAAPADAVAVVPATFNTVNKWAAGISDNAALGVLNEAIGLRLPVVVAPYAKETLTAHPAFDHSIRLLDEYGVTVLPTNIIRPVERTDVFLWVPVFAALPNLPV</sequence>
<name>A0ABR5F890_9ACTN</name>
<protein>
    <submittedName>
        <fullName evidence="2">Flavoprotein</fullName>
    </submittedName>
</protein>
<evidence type="ECO:0000313" key="3">
    <source>
        <dbReference type="Proteomes" id="UP000035425"/>
    </source>
</evidence>
<accession>A0ABR5F890</accession>
<evidence type="ECO:0000313" key="2">
    <source>
        <dbReference type="EMBL" id="KLL12946.1"/>
    </source>
</evidence>
<dbReference type="RefSeq" id="WP_047221451.1">
    <property type="nucleotide sequence ID" value="NZ_JWIO01000002.1"/>
</dbReference>
<gene>
    <name evidence="2" type="ORF">FrCorBMG51_02380</name>
</gene>
<dbReference type="InterPro" id="IPR036551">
    <property type="entry name" value="Flavin_trans-like"/>
</dbReference>
<dbReference type="Pfam" id="PF02441">
    <property type="entry name" value="Flavoprotein"/>
    <property type="match status" value="1"/>
</dbReference>
<organism evidence="2 3">
    <name type="scientific">Protofrankia coriariae</name>
    <dbReference type="NCBI Taxonomy" id="1562887"/>
    <lineage>
        <taxon>Bacteria</taxon>
        <taxon>Bacillati</taxon>
        <taxon>Actinomycetota</taxon>
        <taxon>Actinomycetes</taxon>
        <taxon>Frankiales</taxon>
        <taxon>Frankiaceae</taxon>
        <taxon>Protofrankia</taxon>
    </lineage>
</organism>
<dbReference type="Gene3D" id="3.40.50.1950">
    <property type="entry name" value="Flavin prenyltransferase-like"/>
    <property type="match status" value="1"/>
</dbReference>
<comment type="caution">
    <text evidence="2">The sequence shown here is derived from an EMBL/GenBank/DDBJ whole genome shotgun (WGS) entry which is preliminary data.</text>
</comment>
<evidence type="ECO:0000259" key="1">
    <source>
        <dbReference type="Pfam" id="PF02441"/>
    </source>
</evidence>
<dbReference type="Proteomes" id="UP000035425">
    <property type="component" value="Unassembled WGS sequence"/>
</dbReference>
<reference evidence="2 3" key="1">
    <citation type="submission" date="2014-12" db="EMBL/GenBank/DDBJ databases">
        <title>Frankia sp. BMG5.1 draft genome.</title>
        <authorList>
            <person name="Gtari M."/>
            <person name="Ghodhbane-Gtari F."/>
            <person name="Nouioui I."/>
            <person name="Ktari A."/>
            <person name="Hezbri K."/>
            <person name="Mimouni W."/>
            <person name="Sbissi I."/>
            <person name="Ayari A."/>
            <person name="Yamanaka T."/>
            <person name="Normand P."/>
            <person name="Tisa L.S."/>
            <person name="Boudabous A."/>
        </authorList>
    </citation>
    <scope>NUCLEOTIDE SEQUENCE [LARGE SCALE GENOMIC DNA]</scope>
    <source>
        <strain evidence="2 3">BMG5.1</strain>
    </source>
</reference>
<feature type="domain" description="Flavoprotein" evidence="1">
    <location>
        <begin position="14"/>
        <end position="149"/>
    </location>
</feature>
<dbReference type="EMBL" id="JWIO01000002">
    <property type="protein sequence ID" value="KLL12946.1"/>
    <property type="molecule type" value="Genomic_DNA"/>
</dbReference>
<dbReference type="InterPro" id="IPR003382">
    <property type="entry name" value="Flavoprotein"/>
</dbReference>
<keyword evidence="3" id="KW-1185">Reference proteome</keyword>
<dbReference type="SUPFAM" id="SSF52507">
    <property type="entry name" value="Homo-oligomeric flavin-containing Cys decarboxylases, HFCD"/>
    <property type="match status" value="1"/>
</dbReference>
<proteinExistence type="predicted"/>